<dbReference type="HAMAP" id="MF_01416">
    <property type="entry name" value="ATP_synth_delta_bact"/>
    <property type="match status" value="1"/>
</dbReference>
<keyword evidence="2 7" id="KW-0813">Transport</keyword>
<proteinExistence type="inferred from homology"/>
<dbReference type="NCBIfam" id="TIGR01145">
    <property type="entry name" value="ATP_synt_delta"/>
    <property type="match status" value="1"/>
</dbReference>
<evidence type="ECO:0000256" key="3">
    <source>
        <dbReference type="ARBA" id="ARBA00022781"/>
    </source>
</evidence>
<comment type="similarity">
    <text evidence="7">Belongs to the ATPase delta chain family.</text>
</comment>
<dbReference type="GO" id="GO:0005886">
    <property type="term" value="C:plasma membrane"/>
    <property type="evidence" value="ECO:0007669"/>
    <property type="project" value="UniProtKB-SubCell"/>
</dbReference>
<dbReference type="OrthoDB" id="9802471at2"/>
<dbReference type="GO" id="GO:0045259">
    <property type="term" value="C:proton-transporting ATP synthase complex"/>
    <property type="evidence" value="ECO:0007669"/>
    <property type="project" value="UniProtKB-KW"/>
</dbReference>
<keyword evidence="7" id="KW-0139">CF(1)</keyword>
<keyword evidence="5 7" id="KW-0472">Membrane</keyword>
<comment type="function">
    <text evidence="7">This protein is part of the stalk that links CF(0) to CF(1). It either transmits conformational changes from CF(0) to CF(1) or is implicated in proton conduction.</text>
</comment>
<keyword evidence="9" id="KW-1185">Reference proteome</keyword>
<keyword evidence="4 7" id="KW-0406">Ion transport</keyword>
<dbReference type="RefSeq" id="WP_083345622.1">
    <property type="nucleotide sequence ID" value="NZ_LT629690.1"/>
</dbReference>
<evidence type="ECO:0000256" key="6">
    <source>
        <dbReference type="ARBA" id="ARBA00023310"/>
    </source>
</evidence>
<dbReference type="EMBL" id="LT629690">
    <property type="protein sequence ID" value="SDF57692.1"/>
    <property type="molecule type" value="Genomic_DNA"/>
</dbReference>
<comment type="function">
    <text evidence="7">F(1)F(0) ATP synthase produces ATP from ADP in the presence of a proton or sodium gradient. F-type ATPases consist of two structural domains, F(1) containing the extramembraneous catalytic core and F(0) containing the membrane proton channel, linked together by a central stalk and a peripheral stalk. During catalysis, ATP synthesis in the catalytic domain of F(1) is coupled via a rotary mechanism of the central stalk subunits to proton translocation.</text>
</comment>
<accession>A0A1G7M7K4</accession>
<dbReference type="Gene3D" id="1.10.520.20">
    <property type="entry name" value="N-terminal domain of the delta subunit of the F1F0-ATP synthase"/>
    <property type="match status" value="1"/>
</dbReference>
<evidence type="ECO:0000313" key="8">
    <source>
        <dbReference type="EMBL" id="SDF57692.1"/>
    </source>
</evidence>
<dbReference type="InterPro" id="IPR000711">
    <property type="entry name" value="ATPase_OSCP/dsu"/>
</dbReference>
<comment type="subcellular location">
    <subcellularLocation>
        <location evidence="7">Cell membrane</location>
        <topology evidence="7">Peripheral membrane protein</topology>
    </subcellularLocation>
    <subcellularLocation>
        <location evidence="1">Membrane</location>
    </subcellularLocation>
</comment>
<keyword evidence="3 7" id="KW-0375">Hydrogen ion transport</keyword>
<evidence type="ECO:0000256" key="4">
    <source>
        <dbReference type="ARBA" id="ARBA00023065"/>
    </source>
</evidence>
<dbReference type="PANTHER" id="PTHR11910">
    <property type="entry name" value="ATP SYNTHASE DELTA CHAIN"/>
    <property type="match status" value="1"/>
</dbReference>
<evidence type="ECO:0000256" key="1">
    <source>
        <dbReference type="ARBA" id="ARBA00004370"/>
    </source>
</evidence>
<organism evidence="8 9">
    <name type="scientific">Terriglobus roseus</name>
    <dbReference type="NCBI Taxonomy" id="392734"/>
    <lineage>
        <taxon>Bacteria</taxon>
        <taxon>Pseudomonadati</taxon>
        <taxon>Acidobacteriota</taxon>
        <taxon>Terriglobia</taxon>
        <taxon>Terriglobales</taxon>
        <taxon>Acidobacteriaceae</taxon>
        <taxon>Terriglobus</taxon>
    </lineage>
</organism>
<dbReference type="SUPFAM" id="SSF47928">
    <property type="entry name" value="N-terminal domain of the delta subunit of the F1F0-ATP synthase"/>
    <property type="match status" value="1"/>
</dbReference>
<gene>
    <name evidence="7" type="primary">atpH</name>
    <name evidence="8" type="ORF">SAMN05444167_2726</name>
</gene>
<protein>
    <recommendedName>
        <fullName evidence="7">ATP synthase subunit delta</fullName>
    </recommendedName>
    <alternativeName>
        <fullName evidence="7">ATP synthase F(1) sector subunit delta</fullName>
    </alternativeName>
    <alternativeName>
        <fullName evidence="7">F-type ATPase subunit delta</fullName>
        <shortName evidence="7">F-ATPase subunit delta</shortName>
    </alternativeName>
</protein>
<dbReference type="PRINTS" id="PR00125">
    <property type="entry name" value="ATPASEDELTA"/>
</dbReference>
<keyword evidence="7" id="KW-1003">Cell membrane</keyword>
<sequence>MAAFELRYARAFQQVAAAQNLNIDSVRQQVADFAATLDGSRELREFLLNPALDHKDKVKVLDAVSNRVGLDKTVRNFVAVLMDHGRLESLKDIAAEFSTLADQANGIAEAEIVTAKHLSEDEKQLLGSKAGALAGSRVRVTWTQDASLLGGAVIKLGSQVYDGSVRGQLQQLKRHLAGA</sequence>
<evidence type="ECO:0000313" key="9">
    <source>
        <dbReference type="Proteomes" id="UP000182427"/>
    </source>
</evidence>
<name>A0A1G7M7K4_9BACT</name>
<evidence type="ECO:0000256" key="5">
    <source>
        <dbReference type="ARBA" id="ARBA00023136"/>
    </source>
</evidence>
<keyword evidence="6 7" id="KW-0066">ATP synthesis</keyword>
<dbReference type="Pfam" id="PF00213">
    <property type="entry name" value="OSCP"/>
    <property type="match status" value="1"/>
</dbReference>
<dbReference type="InterPro" id="IPR026015">
    <property type="entry name" value="ATP_synth_OSCP/delta_N_sf"/>
</dbReference>
<evidence type="ECO:0000256" key="7">
    <source>
        <dbReference type="HAMAP-Rule" id="MF_01416"/>
    </source>
</evidence>
<reference evidence="8 9" key="1">
    <citation type="submission" date="2016-10" db="EMBL/GenBank/DDBJ databases">
        <authorList>
            <person name="de Groot N.N."/>
        </authorList>
    </citation>
    <scope>NUCLEOTIDE SEQUENCE [LARGE SCALE GENOMIC DNA]</scope>
    <source>
        <strain evidence="8 9">GAS232</strain>
    </source>
</reference>
<dbReference type="Proteomes" id="UP000182427">
    <property type="component" value="Chromosome I"/>
</dbReference>
<dbReference type="AlphaFoldDB" id="A0A1G7M7K4"/>
<dbReference type="GO" id="GO:0046933">
    <property type="term" value="F:proton-transporting ATP synthase activity, rotational mechanism"/>
    <property type="evidence" value="ECO:0007669"/>
    <property type="project" value="UniProtKB-UniRule"/>
</dbReference>
<evidence type="ECO:0000256" key="2">
    <source>
        <dbReference type="ARBA" id="ARBA00022448"/>
    </source>
</evidence>